<dbReference type="EMBL" id="NRSG01000144">
    <property type="protein sequence ID" value="MBK1660074.1"/>
    <property type="molecule type" value="Genomic_DNA"/>
</dbReference>
<evidence type="ECO:0000313" key="2">
    <source>
        <dbReference type="Proteomes" id="UP000697995"/>
    </source>
</evidence>
<comment type="caution">
    <text evidence="1">The sequence shown here is derived from an EMBL/GenBank/DDBJ whole genome shotgun (WGS) entry which is preliminary data.</text>
</comment>
<accession>A0ABS1CZV0</accession>
<dbReference type="Pfam" id="PF13826">
    <property type="entry name" value="Monooxy_af470-like"/>
    <property type="match status" value="1"/>
</dbReference>
<dbReference type="Proteomes" id="UP000697995">
    <property type="component" value="Unassembled WGS sequence"/>
</dbReference>
<dbReference type="InterPro" id="IPR025444">
    <property type="entry name" value="Monooxy_af470"/>
</dbReference>
<dbReference type="RefSeq" id="WP_133217705.1">
    <property type="nucleotide sequence ID" value="NZ_NRSG01000144.1"/>
</dbReference>
<keyword evidence="2" id="KW-1185">Reference proteome</keyword>
<name>A0ABS1CZV0_9PROT</name>
<organism evidence="1 2">
    <name type="scientific">Paracraurococcus ruber</name>
    <dbReference type="NCBI Taxonomy" id="77675"/>
    <lineage>
        <taxon>Bacteria</taxon>
        <taxon>Pseudomonadati</taxon>
        <taxon>Pseudomonadota</taxon>
        <taxon>Alphaproteobacteria</taxon>
        <taxon>Acetobacterales</taxon>
        <taxon>Roseomonadaceae</taxon>
        <taxon>Paracraurococcus</taxon>
    </lineage>
</organism>
<gene>
    <name evidence="1" type="ORF">CKO45_17730</name>
</gene>
<reference evidence="1 2" key="1">
    <citation type="journal article" date="2020" name="Microorganisms">
        <title>Osmotic Adaptation and Compatible Solute Biosynthesis of Phototrophic Bacteria as Revealed from Genome Analyses.</title>
        <authorList>
            <person name="Imhoff J.F."/>
            <person name="Rahn T."/>
            <person name="Kunzel S."/>
            <person name="Keller A."/>
            <person name="Neulinger S.C."/>
        </authorList>
    </citation>
    <scope>NUCLEOTIDE SEQUENCE [LARGE SCALE GENOMIC DNA]</scope>
    <source>
        <strain evidence="1 2">DSM 15382</strain>
    </source>
</reference>
<sequence>MVGIIPHRVCAEVEGEFVLFLIGARLNRPWKIHRWWPVLRAMPRMLAELAARPELGLLHHRLHGGLRSALVVQYWRSHALLQAYATARNRAHLPAWHAFNRAVGTNGDVGIWHETYLVGPGRFESVYVNMPPFGLGRAGALRDAVGSRATGEGRLAATAGPPGPAA</sequence>
<protein>
    <submittedName>
        <fullName evidence="1">Transcriptional regulator</fullName>
    </submittedName>
</protein>
<proteinExistence type="predicted"/>
<evidence type="ECO:0000313" key="1">
    <source>
        <dbReference type="EMBL" id="MBK1660074.1"/>
    </source>
</evidence>